<dbReference type="Gene3D" id="3.30.250.20">
    <property type="entry name" value="L1 transposable element, C-terminal domain"/>
    <property type="match status" value="1"/>
</dbReference>
<comment type="caution">
    <text evidence="1">The sequence shown here is derived from an EMBL/GenBank/DDBJ whole genome shotgun (WGS) entry which is preliminary data.</text>
</comment>
<evidence type="ECO:0000313" key="2">
    <source>
        <dbReference type="Proteomes" id="UP001066276"/>
    </source>
</evidence>
<evidence type="ECO:0000313" key="1">
    <source>
        <dbReference type="EMBL" id="KAJ1198317.1"/>
    </source>
</evidence>
<gene>
    <name evidence="1" type="ORF">NDU88_002159</name>
</gene>
<accession>A0AAV7VDT3</accession>
<reference evidence="1" key="1">
    <citation type="journal article" date="2022" name="bioRxiv">
        <title>Sequencing and chromosome-scale assembly of the giantPleurodeles waltlgenome.</title>
        <authorList>
            <person name="Brown T."/>
            <person name="Elewa A."/>
            <person name="Iarovenko S."/>
            <person name="Subramanian E."/>
            <person name="Araus A.J."/>
            <person name="Petzold A."/>
            <person name="Susuki M."/>
            <person name="Suzuki K.-i.T."/>
            <person name="Hayashi T."/>
            <person name="Toyoda A."/>
            <person name="Oliveira C."/>
            <person name="Osipova E."/>
            <person name="Leigh N.D."/>
            <person name="Simon A."/>
            <person name="Yun M.H."/>
        </authorList>
    </citation>
    <scope>NUCLEOTIDE SEQUENCE</scope>
    <source>
        <strain evidence="1">20211129_DDA</strain>
        <tissue evidence="1">Liver</tissue>
    </source>
</reference>
<organism evidence="1 2">
    <name type="scientific">Pleurodeles waltl</name>
    <name type="common">Iberian ribbed newt</name>
    <dbReference type="NCBI Taxonomy" id="8319"/>
    <lineage>
        <taxon>Eukaryota</taxon>
        <taxon>Metazoa</taxon>
        <taxon>Chordata</taxon>
        <taxon>Craniata</taxon>
        <taxon>Vertebrata</taxon>
        <taxon>Euteleostomi</taxon>
        <taxon>Amphibia</taxon>
        <taxon>Batrachia</taxon>
        <taxon>Caudata</taxon>
        <taxon>Salamandroidea</taxon>
        <taxon>Salamandridae</taxon>
        <taxon>Pleurodelinae</taxon>
        <taxon>Pleurodeles</taxon>
    </lineage>
</organism>
<dbReference type="EMBL" id="JANPWB010000003">
    <property type="protein sequence ID" value="KAJ1198317.1"/>
    <property type="molecule type" value="Genomic_DNA"/>
</dbReference>
<proteinExistence type="predicted"/>
<keyword evidence="2" id="KW-1185">Reference proteome</keyword>
<dbReference type="AlphaFoldDB" id="A0AAV7VDT3"/>
<sequence length="106" mass="12512">MVATLLHYRDCDHILTCARTKGDLRIDNHKIMTFPHFTKTTQKQQATFMDAKKTLQQLDLQYAMLFPARLRIVTLEGAQFFHTPQEVWNWLDMQVRACLQEVLGCW</sequence>
<dbReference type="Proteomes" id="UP001066276">
    <property type="component" value="Chromosome 2_1"/>
</dbReference>
<dbReference type="InterPro" id="IPR042566">
    <property type="entry name" value="L1_C"/>
</dbReference>
<name>A0AAV7VDT3_PLEWA</name>
<protein>
    <submittedName>
        <fullName evidence="1">Uncharacterized protein</fullName>
    </submittedName>
</protein>